<dbReference type="Proteomes" id="UP001241605">
    <property type="component" value="Chromosome"/>
</dbReference>
<dbReference type="PANTHER" id="PTHR11699">
    <property type="entry name" value="ALDEHYDE DEHYDROGENASE-RELATED"/>
    <property type="match status" value="1"/>
</dbReference>
<feature type="domain" description="Aldehyde dehydrogenase" evidence="4">
    <location>
        <begin position="28"/>
        <end position="489"/>
    </location>
</feature>
<evidence type="ECO:0000259" key="4">
    <source>
        <dbReference type="Pfam" id="PF00171"/>
    </source>
</evidence>
<evidence type="ECO:0000256" key="1">
    <source>
        <dbReference type="ARBA" id="ARBA00023002"/>
    </source>
</evidence>
<keyword evidence="1 3" id="KW-0560">Oxidoreductase</keyword>
<dbReference type="InterPro" id="IPR016160">
    <property type="entry name" value="Ald_DH_CS_CYS"/>
</dbReference>
<dbReference type="InterPro" id="IPR016161">
    <property type="entry name" value="Ald_DH/histidinol_DH"/>
</dbReference>
<dbReference type="Gene3D" id="3.40.309.10">
    <property type="entry name" value="Aldehyde Dehydrogenase, Chain A, domain 2"/>
    <property type="match status" value="1"/>
</dbReference>
<evidence type="ECO:0000313" key="5">
    <source>
        <dbReference type="EMBL" id="WGW04107.1"/>
    </source>
</evidence>
<name>A0ABY8QJW8_9RHOB</name>
<organism evidence="5 6">
    <name type="scientific">Tropicibacter oceani</name>
    <dbReference type="NCBI Taxonomy" id="3058420"/>
    <lineage>
        <taxon>Bacteria</taxon>
        <taxon>Pseudomonadati</taxon>
        <taxon>Pseudomonadota</taxon>
        <taxon>Alphaproteobacteria</taxon>
        <taxon>Rhodobacterales</taxon>
        <taxon>Roseobacteraceae</taxon>
        <taxon>Tropicibacter</taxon>
    </lineage>
</organism>
<proteinExistence type="inferred from homology"/>
<comment type="similarity">
    <text evidence="3">Belongs to the aldehyde dehydrogenase family.</text>
</comment>
<dbReference type="InterPro" id="IPR029510">
    <property type="entry name" value="Ald_DH_CS_GLU"/>
</dbReference>
<dbReference type="EMBL" id="CP124616">
    <property type="protein sequence ID" value="WGW04107.1"/>
    <property type="molecule type" value="Genomic_DNA"/>
</dbReference>
<reference evidence="5 6" key="1">
    <citation type="submission" date="2023-05" db="EMBL/GenBank/DDBJ databases">
        <title>YMD87, complete Genome.</title>
        <authorList>
            <person name="Zhang J."/>
            <person name="Xu X."/>
        </authorList>
    </citation>
    <scope>NUCLEOTIDE SEQUENCE [LARGE SCALE GENOMIC DNA]</scope>
    <source>
        <strain evidence="5 6">YMD87</strain>
    </source>
</reference>
<protein>
    <submittedName>
        <fullName evidence="5">Aldehyde dehydrogenase family protein</fullName>
    </submittedName>
</protein>
<accession>A0ABY8QJW8</accession>
<dbReference type="SUPFAM" id="SSF53720">
    <property type="entry name" value="ALDH-like"/>
    <property type="match status" value="1"/>
</dbReference>
<dbReference type="InterPro" id="IPR016163">
    <property type="entry name" value="Ald_DH_C"/>
</dbReference>
<dbReference type="PROSITE" id="PS00070">
    <property type="entry name" value="ALDEHYDE_DEHYDR_CYS"/>
    <property type="match status" value="1"/>
</dbReference>
<dbReference type="InterPro" id="IPR016162">
    <property type="entry name" value="Ald_DH_N"/>
</dbReference>
<evidence type="ECO:0000256" key="2">
    <source>
        <dbReference type="PROSITE-ProRule" id="PRU10007"/>
    </source>
</evidence>
<evidence type="ECO:0000313" key="6">
    <source>
        <dbReference type="Proteomes" id="UP001241605"/>
    </source>
</evidence>
<feature type="active site" evidence="2">
    <location>
        <position position="264"/>
    </location>
</feature>
<dbReference type="RefSeq" id="WP_282300738.1">
    <property type="nucleotide sequence ID" value="NZ_CP124616.1"/>
</dbReference>
<gene>
    <name evidence="5" type="ORF">QF118_00785</name>
</gene>
<dbReference type="Pfam" id="PF00171">
    <property type="entry name" value="Aldedh"/>
    <property type="match status" value="1"/>
</dbReference>
<dbReference type="InterPro" id="IPR015590">
    <property type="entry name" value="Aldehyde_DH_dom"/>
</dbReference>
<dbReference type="Gene3D" id="3.40.605.10">
    <property type="entry name" value="Aldehyde Dehydrogenase, Chain A, domain 1"/>
    <property type="match status" value="1"/>
</dbReference>
<evidence type="ECO:0000256" key="3">
    <source>
        <dbReference type="RuleBase" id="RU003345"/>
    </source>
</evidence>
<keyword evidence="6" id="KW-1185">Reference proteome</keyword>
<sequence>MDQSKIDALRALPVPAFSHLIDGRVVDASDGGRMPVLSPIDGTVLTSVAMGTARDMETAIAAARVAFDDGRWSAQPPAARKKVLLRWADLIEANAMELAVLGVRDNGTEIGMALRAEPGSAAGTIRYYAEALDKIYGEIAPTAPDVLGLIHKEPVGVVGVIVPWNFPLMIGAWKLAPALAMGNCVVLKPAETASLTLLRMAELALEAGLPPGVLNVVTGKGAVVGEALGLSMDVDALVFTGSGGTGRRLMEYAARSNMKRVYLELGGKSPNIVFADAPDLAEAARTAATAIFRNAGQVCVAGSRLLVEASIHDDFVAEVASAAQAMRVGDPLRLDTHIGAVNSEAQLMRNLGFVDTARAEGGQVITGGGRILQESGGYYMAPTIVTGVTPDATLAQQEVFGPVLAVTPFDTEAEAVRIANATVYGLAGAVWTSDLGRAHRMVRAVRTGVMHVNTYGGADGTVPLGGVGQSGNGHDKSLHAIDKYINLKTAWIRL</sequence>
<dbReference type="PROSITE" id="PS00687">
    <property type="entry name" value="ALDEHYDE_DEHYDR_GLU"/>
    <property type="match status" value="1"/>
</dbReference>